<keyword evidence="1" id="KW-1133">Transmembrane helix</keyword>
<feature type="transmembrane region" description="Helical" evidence="1">
    <location>
        <begin position="135"/>
        <end position="164"/>
    </location>
</feature>
<protein>
    <recommendedName>
        <fullName evidence="4">Stage II sporulation protein M</fullName>
    </recommendedName>
</protein>
<feature type="transmembrane region" description="Helical" evidence="1">
    <location>
        <begin position="185"/>
        <end position="212"/>
    </location>
</feature>
<dbReference type="OrthoDB" id="571348at2"/>
<dbReference type="Proteomes" id="UP000561726">
    <property type="component" value="Unassembled WGS sequence"/>
</dbReference>
<evidence type="ECO:0000313" key="2">
    <source>
        <dbReference type="EMBL" id="MBB5640510.1"/>
    </source>
</evidence>
<reference evidence="2 3" key="1">
    <citation type="submission" date="2020-08" db="EMBL/GenBank/DDBJ databases">
        <title>Sequencing the genomes of 1000 actinobacteria strains.</title>
        <authorList>
            <person name="Klenk H.-P."/>
        </authorList>
    </citation>
    <scope>NUCLEOTIDE SEQUENCE [LARGE SCALE GENOMIC DNA]</scope>
    <source>
        <strain evidence="2 3">DSM 21065</strain>
    </source>
</reference>
<dbReference type="EMBL" id="JACHBQ010000001">
    <property type="protein sequence ID" value="MBB5640510.1"/>
    <property type="molecule type" value="Genomic_DNA"/>
</dbReference>
<evidence type="ECO:0000256" key="1">
    <source>
        <dbReference type="SAM" id="Phobius"/>
    </source>
</evidence>
<feature type="transmembrane region" description="Helical" evidence="1">
    <location>
        <begin position="96"/>
        <end position="115"/>
    </location>
</feature>
<keyword evidence="1" id="KW-0472">Membrane</keyword>
<feature type="transmembrane region" description="Helical" evidence="1">
    <location>
        <begin position="72"/>
        <end position="89"/>
    </location>
</feature>
<dbReference type="AlphaFoldDB" id="A0A7W9E422"/>
<feature type="transmembrane region" description="Helical" evidence="1">
    <location>
        <begin position="31"/>
        <end position="52"/>
    </location>
</feature>
<keyword evidence="1" id="KW-0812">Transmembrane</keyword>
<evidence type="ECO:0008006" key="4">
    <source>
        <dbReference type="Google" id="ProtNLM"/>
    </source>
</evidence>
<dbReference type="RefSeq" id="WP_052542160.1">
    <property type="nucleotide sequence ID" value="NZ_JACHBQ010000001.1"/>
</dbReference>
<comment type="caution">
    <text evidence="2">The sequence shown here is derived from an EMBL/GenBank/DDBJ whole genome shotgun (WGS) entry which is preliminary data.</text>
</comment>
<sequence>MTTQPGFRTTKRRTNVLLRPFQVIRENRRPFVVLNVALFGLLVAGFIVGMLFPELSAGQVNGLVEDGTLDQIAPLLGNVWFFALAILFNNAVNVGAVIVLPSLVVPFAGIAYFGYKVAEIGLTLAASGSDLWGAMLPHLVTVVVEIEAYVLLALGAYILGRSWILPRTVGASNRRWGYLRGLQQFGWLILPAFVLLVIGALYEAVTLIYVILPRVAELAG</sequence>
<evidence type="ECO:0000313" key="3">
    <source>
        <dbReference type="Proteomes" id="UP000561726"/>
    </source>
</evidence>
<name>A0A7W9E422_9MICO</name>
<proteinExistence type="predicted"/>
<gene>
    <name evidence="2" type="ORF">BJ997_001058</name>
</gene>
<accession>A0A7W9E422</accession>
<organism evidence="2 3">
    <name type="scientific">Cryobacterium roopkundense</name>
    <dbReference type="NCBI Taxonomy" id="1001240"/>
    <lineage>
        <taxon>Bacteria</taxon>
        <taxon>Bacillati</taxon>
        <taxon>Actinomycetota</taxon>
        <taxon>Actinomycetes</taxon>
        <taxon>Micrococcales</taxon>
        <taxon>Microbacteriaceae</taxon>
        <taxon>Cryobacterium</taxon>
    </lineage>
</organism>